<sequence>MFRVYAGRPILVALATRLGLPLFHGSPAKAERRRGVQHCKAARNLGVGAGEQPAAATCSKVAAIIQLGSRSDSIQFALLAGGCWISCAVSRAAPREGRSAARRGARERAKGPRATGCDVLVRLNIDTQRATCDDEAAAAAAAAATAAAAAAASDACPLARSLARFLHSLDSSQGYNCHRQLRTVATKRFEWFSKRKVSLVNSPFVVRRGKKKQEKKKKKRRVGTRREEHGGPSLRTAGNSAQPPPTGTSDESIDLGVGLKTPLSPAPLASARSLVAAPPPPCSSSALLSKGSLSAVLYARHSGLVINLELGESTTESDLSLFARSSTSSFDLGD</sequence>
<dbReference type="InParanoid" id="F4WHY0"/>
<evidence type="ECO:0000313" key="2">
    <source>
        <dbReference type="EMBL" id="EGI66209.1"/>
    </source>
</evidence>
<feature type="region of interest" description="Disordered" evidence="1">
    <location>
        <begin position="203"/>
        <end position="257"/>
    </location>
</feature>
<keyword evidence="3" id="KW-1185">Reference proteome</keyword>
<protein>
    <submittedName>
        <fullName evidence="2">Uncharacterized protein</fullName>
    </submittedName>
</protein>
<dbReference type="EMBL" id="GL888170">
    <property type="protein sequence ID" value="EGI66209.1"/>
    <property type="molecule type" value="Genomic_DNA"/>
</dbReference>
<dbReference type="AlphaFoldDB" id="F4WHY0"/>
<evidence type="ECO:0000313" key="3">
    <source>
        <dbReference type="Proteomes" id="UP000007755"/>
    </source>
</evidence>
<evidence type="ECO:0000256" key="1">
    <source>
        <dbReference type="SAM" id="MobiDB-lite"/>
    </source>
</evidence>
<feature type="compositionally biased region" description="Basic residues" evidence="1">
    <location>
        <begin position="207"/>
        <end position="223"/>
    </location>
</feature>
<accession>F4WHY0</accession>
<dbReference type="Proteomes" id="UP000007755">
    <property type="component" value="Unassembled WGS sequence"/>
</dbReference>
<reference evidence="2" key="1">
    <citation type="submission" date="2011-02" db="EMBL/GenBank/DDBJ databases">
        <title>The genome of the leaf-cutting ant Acromyrmex echinatior suggests key adaptations to social evolution and fungus farming.</title>
        <authorList>
            <person name="Nygaard S."/>
            <person name="Zhang G."/>
        </authorList>
    </citation>
    <scope>NUCLEOTIDE SEQUENCE</scope>
</reference>
<gene>
    <name evidence="2" type="ORF">G5I_05327</name>
</gene>
<name>F4WHY0_ACREC</name>
<organism evidence="3">
    <name type="scientific">Acromyrmex echinatior</name>
    <name type="common">Panamanian leafcutter ant</name>
    <name type="synonym">Acromyrmex octospinosus echinatior</name>
    <dbReference type="NCBI Taxonomy" id="103372"/>
    <lineage>
        <taxon>Eukaryota</taxon>
        <taxon>Metazoa</taxon>
        <taxon>Ecdysozoa</taxon>
        <taxon>Arthropoda</taxon>
        <taxon>Hexapoda</taxon>
        <taxon>Insecta</taxon>
        <taxon>Pterygota</taxon>
        <taxon>Neoptera</taxon>
        <taxon>Endopterygota</taxon>
        <taxon>Hymenoptera</taxon>
        <taxon>Apocrita</taxon>
        <taxon>Aculeata</taxon>
        <taxon>Formicoidea</taxon>
        <taxon>Formicidae</taxon>
        <taxon>Myrmicinae</taxon>
        <taxon>Acromyrmex</taxon>
    </lineage>
</organism>
<proteinExistence type="predicted"/>